<dbReference type="GO" id="GO:0042802">
    <property type="term" value="F:identical protein binding"/>
    <property type="evidence" value="ECO:0007669"/>
    <property type="project" value="TreeGrafter"/>
</dbReference>
<evidence type="ECO:0000256" key="4">
    <source>
        <dbReference type="ARBA" id="ARBA00012055"/>
    </source>
</evidence>
<dbReference type="PIRSF" id="PIRSF000532">
    <property type="entry name" value="ATP_PFK_prok"/>
    <property type="match status" value="1"/>
</dbReference>
<dbReference type="EMBL" id="JXYA01000032">
    <property type="protein sequence ID" value="KJZ07696.1"/>
    <property type="molecule type" value="Genomic_DNA"/>
</dbReference>
<dbReference type="Pfam" id="PF00365">
    <property type="entry name" value="PFK"/>
    <property type="match status" value="1"/>
</dbReference>
<dbReference type="GO" id="GO:0061621">
    <property type="term" value="P:canonical glycolysis"/>
    <property type="evidence" value="ECO:0007669"/>
    <property type="project" value="TreeGrafter"/>
</dbReference>
<keyword evidence="5" id="KW-0963">Cytoplasm</keyword>
<dbReference type="Proteomes" id="UP000033452">
    <property type="component" value="Unassembled WGS sequence"/>
</dbReference>
<keyword evidence="10" id="KW-0067">ATP-binding</keyword>
<comment type="pathway">
    <text evidence="3">Carbohydrate degradation; glycolysis; D-glyceraldehyde 3-phosphate and glycerone phosphate from D-glucose: step 3/4.</text>
</comment>
<comment type="similarity">
    <text evidence="13">Belongs to the phosphofructokinase type A (PFKA) family.</text>
</comment>
<evidence type="ECO:0000256" key="14">
    <source>
        <dbReference type="ARBA" id="ARBA00048070"/>
    </source>
</evidence>
<evidence type="ECO:0000256" key="10">
    <source>
        <dbReference type="ARBA" id="ARBA00022840"/>
    </source>
</evidence>
<dbReference type="GO" id="GO:0005945">
    <property type="term" value="C:6-phosphofructokinase complex"/>
    <property type="evidence" value="ECO:0007669"/>
    <property type="project" value="TreeGrafter"/>
</dbReference>
<keyword evidence="11" id="KW-0460">Magnesium</keyword>
<dbReference type="Gene3D" id="3.40.50.460">
    <property type="entry name" value="Phosphofructokinase domain"/>
    <property type="match status" value="1"/>
</dbReference>
<dbReference type="UniPathway" id="UPA00109">
    <property type="reaction ID" value="UER00182"/>
</dbReference>
<comment type="caution">
    <text evidence="16">The sequence shown here is derived from an EMBL/GenBank/DDBJ whole genome shotgun (WGS) entry which is preliminary data.</text>
</comment>
<evidence type="ECO:0000256" key="6">
    <source>
        <dbReference type="ARBA" id="ARBA00022679"/>
    </source>
</evidence>
<dbReference type="GO" id="GO:0006002">
    <property type="term" value="P:fructose 6-phosphate metabolic process"/>
    <property type="evidence" value="ECO:0007669"/>
    <property type="project" value="InterPro"/>
</dbReference>
<evidence type="ECO:0000256" key="13">
    <source>
        <dbReference type="ARBA" id="ARBA00038478"/>
    </source>
</evidence>
<keyword evidence="17" id="KW-1185">Reference proteome</keyword>
<evidence type="ECO:0000313" key="17">
    <source>
        <dbReference type="Proteomes" id="UP000033452"/>
    </source>
</evidence>
<dbReference type="GO" id="GO:0048029">
    <property type="term" value="F:monosaccharide binding"/>
    <property type="evidence" value="ECO:0007669"/>
    <property type="project" value="TreeGrafter"/>
</dbReference>
<dbReference type="Gene3D" id="3.40.50.450">
    <property type="match status" value="1"/>
</dbReference>
<dbReference type="PANTHER" id="PTHR13697">
    <property type="entry name" value="PHOSPHOFRUCTOKINASE"/>
    <property type="match status" value="1"/>
</dbReference>
<dbReference type="SUPFAM" id="SSF53784">
    <property type="entry name" value="Phosphofructokinase"/>
    <property type="match status" value="1"/>
</dbReference>
<comment type="cofactor">
    <cofactor evidence="1">
        <name>Mg(2+)</name>
        <dbReference type="ChEBI" id="CHEBI:18420"/>
    </cofactor>
</comment>
<organism evidence="16 17">
    <name type="scientific">Pseudoalteromonas rubra</name>
    <dbReference type="NCBI Taxonomy" id="43658"/>
    <lineage>
        <taxon>Bacteria</taxon>
        <taxon>Pseudomonadati</taxon>
        <taxon>Pseudomonadota</taxon>
        <taxon>Gammaproteobacteria</taxon>
        <taxon>Alteromonadales</taxon>
        <taxon>Pseudoalteromonadaceae</taxon>
        <taxon>Pseudoalteromonas</taxon>
    </lineage>
</organism>
<evidence type="ECO:0000256" key="7">
    <source>
        <dbReference type="ARBA" id="ARBA00022723"/>
    </source>
</evidence>
<comment type="catalytic activity">
    <reaction evidence="14">
        <text>beta-D-fructose 6-phosphate + ATP = beta-D-fructose 1,6-bisphosphate + ADP + H(+)</text>
        <dbReference type="Rhea" id="RHEA:16109"/>
        <dbReference type="ChEBI" id="CHEBI:15378"/>
        <dbReference type="ChEBI" id="CHEBI:30616"/>
        <dbReference type="ChEBI" id="CHEBI:32966"/>
        <dbReference type="ChEBI" id="CHEBI:57634"/>
        <dbReference type="ChEBI" id="CHEBI:456216"/>
        <dbReference type="EC" id="2.7.1.11"/>
    </reaction>
</comment>
<name>A0A0F4QJ95_9GAMM</name>
<comment type="subcellular location">
    <subcellularLocation>
        <location evidence="2">Cytoplasm</location>
    </subcellularLocation>
</comment>
<dbReference type="InterPro" id="IPR022953">
    <property type="entry name" value="ATP_PFK"/>
</dbReference>
<reference evidence="16 17" key="1">
    <citation type="journal article" date="2015" name="BMC Genomics">
        <title>Genome mining reveals unlocked bioactive potential of marine Gram-negative bacteria.</title>
        <authorList>
            <person name="Machado H."/>
            <person name="Sonnenschein E.C."/>
            <person name="Melchiorsen J."/>
            <person name="Gram L."/>
        </authorList>
    </citation>
    <scope>NUCLEOTIDE SEQUENCE [LARGE SCALE GENOMIC DNA]</scope>
    <source>
        <strain evidence="16 17">S2471</strain>
    </source>
</reference>
<dbReference type="OrthoDB" id="9802503at2"/>
<evidence type="ECO:0000256" key="2">
    <source>
        <dbReference type="ARBA" id="ARBA00004496"/>
    </source>
</evidence>
<dbReference type="InterPro" id="IPR035966">
    <property type="entry name" value="PKF_sf"/>
</dbReference>
<evidence type="ECO:0000259" key="15">
    <source>
        <dbReference type="Pfam" id="PF00365"/>
    </source>
</evidence>
<gene>
    <name evidence="16" type="ORF">TW77_14415</name>
</gene>
<dbReference type="GO" id="GO:0016208">
    <property type="term" value="F:AMP binding"/>
    <property type="evidence" value="ECO:0007669"/>
    <property type="project" value="TreeGrafter"/>
</dbReference>
<evidence type="ECO:0000256" key="1">
    <source>
        <dbReference type="ARBA" id="ARBA00001946"/>
    </source>
</evidence>
<accession>A0A0F4QJ95</accession>
<dbReference type="InterPro" id="IPR000023">
    <property type="entry name" value="Phosphofructokinase_dom"/>
</dbReference>
<evidence type="ECO:0000256" key="9">
    <source>
        <dbReference type="ARBA" id="ARBA00022777"/>
    </source>
</evidence>
<dbReference type="RefSeq" id="WP_046005689.1">
    <property type="nucleotide sequence ID" value="NZ_JXYA01000032.1"/>
</dbReference>
<dbReference type="GO" id="GO:0005524">
    <property type="term" value="F:ATP binding"/>
    <property type="evidence" value="ECO:0007669"/>
    <property type="project" value="UniProtKB-KW"/>
</dbReference>
<keyword evidence="6 16" id="KW-0808">Transferase</keyword>
<feature type="domain" description="Phosphofructokinase" evidence="15">
    <location>
        <begin position="3"/>
        <end position="284"/>
    </location>
</feature>
<protein>
    <recommendedName>
        <fullName evidence="4">6-phosphofructokinase</fullName>
        <ecNumber evidence="4">2.7.1.11</ecNumber>
    </recommendedName>
</protein>
<dbReference type="PANTHER" id="PTHR13697:SF4">
    <property type="entry name" value="ATP-DEPENDENT 6-PHOSPHOFRUCTOKINASE"/>
    <property type="match status" value="1"/>
</dbReference>
<keyword evidence="12" id="KW-0324">Glycolysis</keyword>
<dbReference type="GO" id="GO:0030388">
    <property type="term" value="P:fructose 1,6-bisphosphate metabolic process"/>
    <property type="evidence" value="ECO:0007669"/>
    <property type="project" value="TreeGrafter"/>
</dbReference>
<proteinExistence type="inferred from homology"/>
<evidence type="ECO:0000256" key="5">
    <source>
        <dbReference type="ARBA" id="ARBA00022490"/>
    </source>
</evidence>
<keyword evidence="8" id="KW-0547">Nucleotide-binding</keyword>
<dbReference type="AlphaFoldDB" id="A0A0F4QJ95"/>
<sequence>MTKIALLTSGGDAPGMNAAIRAIVHSCQHHQYECIGFFHGYNGLLNDEWQALTHADVGNILQFGGTILKSARCPAMCLPKGPKQAANTLRKHQIDALIVIGGDGSFRGLEALKAHWEGQIIGLPGTIDNDLAGSDNTIGFATAVTTATHAIDKIRDTANAFERVFIVEVMGRHSGHIAFNVGLATGAEAILSFENCDPADTAPQLARLISQIQVQQQHNHDSFVIVLAENLWPGGPQALKAQLAEQAGIDSAVCVLGHIQRGGSPAPEDRLLATELGLEAVNAVSRNQDRIMIGKQGSTLQAVPLSGAINDGKPVNGRWVAAHEDVLTEYLIKHSE</sequence>
<dbReference type="GO" id="GO:0003872">
    <property type="term" value="F:6-phosphofructokinase activity"/>
    <property type="evidence" value="ECO:0007669"/>
    <property type="project" value="UniProtKB-EC"/>
</dbReference>
<dbReference type="EC" id="2.7.1.11" evidence="4"/>
<dbReference type="GO" id="GO:0046872">
    <property type="term" value="F:metal ion binding"/>
    <property type="evidence" value="ECO:0007669"/>
    <property type="project" value="UniProtKB-KW"/>
</dbReference>
<evidence type="ECO:0000256" key="3">
    <source>
        <dbReference type="ARBA" id="ARBA00004679"/>
    </source>
</evidence>
<dbReference type="GO" id="GO:0070095">
    <property type="term" value="F:fructose-6-phosphate binding"/>
    <property type="evidence" value="ECO:0007669"/>
    <property type="project" value="TreeGrafter"/>
</dbReference>
<dbReference type="NCBIfam" id="NF002872">
    <property type="entry name" value="PRK03202.1"/>
    <property type="match status" value="1"/>
</dbReference>
<dbReference type="PATRIC" id="fig|43658.5.peg.3049"/>
<evidence type="ECO:0000256" key="12">
    <source>
        <dbReference type="ARBA" id="ARBA00023152"/>
    </source>
</evidence>
<dbReference type="PRINTS" id="PR00476">
    <property type="entry name" value="PHFRCTKINASE"/>
</dbReference>
<evidence type="ECO:0000256" key="11">
    <source>
        <dbReference type="ARBA" id="ARBA00022842"/>
    </source>
</evidence>
<keyword evidence="9 16" id="KW-0418">Kinase</keyword>
<keyword evidence="7" id="KW-0479">Metal-binding</keyword>
<evidence type="ECO:0000256" key="8">
    <source>
        <dbReference type="ARBA" id="ARBA00022741"/>
    </source>
</evidence>
<evidence type="ECO:0000313" key="16">
    <source>
        <dbReference type="EMBL" id="KJZ07696.1"/>
    </source>
</evidence>
<dbReference type="InterPro" id="IPR012003">
    <property type="entry name" value="ATP_PFK_prok-type"/>
</dbReference>